<evidence type="ECO:0000256" key="1">
    <source>
        <dbReference type="SAM" id="MobiDB-lite"/>
    </source>
</evidence>
<proteinExistence type="predicted"/>
<dbReference type="AlphaFoldDB" id="A0A177BZ22"/>
<feature type="region of interest" description="Disordered" evidence="1">
    <location>
        <begin position="1"/>
        <end position="38"/>
    </location>
</feature>
<feature type="region of interest" description="Disordered" evidence="1">
    <location>
        <begin position="530"/>
        <end position="559"/>
    </location>
</feature>
<feature type="compositionally biased region" description="Basic residues" evidence="1">
    <location>
        <begin position="1"/>
        <end position="10"/>
    </location>
</feature>
<sequence length="559" mass="63722">MSRGKQHRRKLYELQEPIPLDPWPSCRQPLSPSSEPPRKKRLIHRAALALVQQPATEQVGGRSSFFKFPREIRNKVYHHLWKDTPHMAVACDATSTYKAILRARAVITAIYDSWPDHKNGKLDNIHALWLDRTHFTNTCFHIGSMKTLPQWLLANKQILIEGLEQFQNRGVWCVSDPAELSRDLAIQQLLHPAIAEDMIVCLENMFNMYYLEGYPTRLTRQWAIPKHDSLTALYRLLLDNGGGEPRLKLLEFRSTTRYLRLDYHPQLYEFFLGLQKACADEEAGDDDEDEEENDDHLWYYYPDNAPDLDVVIHDDYPLTGLDEDLFDLSYLAPPPQLRKSLQQLHVQARFPDDHDVPPCAAQEMMYGGMAKLLCIIFPNHDMSTTSPLQNTSKTTKLPPKSTSTARKILDMTSGRVLDSDGAGGRYNGARWEFRRGPFRLSRERERGGAWAVRKRDGCEVEYFPECLERCPFSAPTAPPTSSAGGIHSTLTWPPTMAMLSALMPSRTTPGSRAAVRYFMSLWPPVAASASESRSAVATTPSRSRLRPQRLQLRASAEFR</sequence>
<organism evidence="2 3">
    <name type="scientific">Paraphaeosphaeria sporulosa</name>
    <dbReference type="NCBI Taxonomy" id="1460663"/>
    <lineage>
        <taxon>Eukaryota</taxon>
        <taxon>Fungi</taxon>
        <taxon>Dikarya</taxon>
        <taxon>Ascomycota</taxon>
        <taxon>Pezizomycotina</taxon>
        <taxon>Dothideomycetes</taxon>
        <taxon>Pleosporomycetidae</taxon>
        <taxon>Pleosporales</taxon>
        <taxon>Massarineae</taxon>
        <taxon>Didymosphaeriaceae</taxon>
        <taxon>Paraphaeosphaeria</taxon>
    </lineage>
</organism>
<dbReference type="GeneID" id="28767179"/>
<protein>
    <submittedName>
        <fullName evidence="2">Uncharacterized protein</fullName>
    </submittedName>
</protein>
<accession>A0A177BZ22</accession>
<dbReference type="RefSeq" id="XP_018030761.1">
    <property type="nucleotide sequence ID" value="XM_018183693.1"/>
</dbReference>
<name>A0A177BZ22_9PLEO</name>
<evidence type="ECO:0000313" key="2">
    <source>
        <dbReference type="EMBL" id="OAG00396.1"/>
    </source>
</evidence>
<evidence type="ECO:0000313" key="3">
    <source>
        <dbReference type="Proteomes" id="UP000077069"/>
    </source>
</evidence>
<gene>
    <name evidence="2" type="ORF">CC84DRAFT_1230401</name>
</gene>
<dbReference type="InParanoid" id="A0A177BZ22"/>
<dbReference type="Proteomes" id="UP000077069">
    <property type="component" value="Unassembled WGS sequence"/>
</dbReference>
<keyword evidence="3" id="KW-1185">Reference proteome</keyword>
<dbReference type="EMBL" id="KV441559">
    <property type="protein sequence ID" value="OAG00396.1"/>
    <property type="molecule type" value="Genomic_DNA"/>
</dbReference>
<reference evidence="2 3" key="1">
    <citation type="submission" date="2016-05" db="EMBL/GenBank/DDBJ databases">
        <title>Comparative analysis of secretome profiles of manganese(II)-oxidizing ascomycete fungi.</title>
        <authorList>
            <consortium name="DOE Joint Genome Institute"/>
            <person name="Zeiner C.A."/>
            <person name="Purvine S.O."/>
            <person name="Zink E.M."/>
            <person name="Wu S."/>
            <person name="Pasa-Tolic L."/>
            <person name="Chaput D.L."/>
            <person name="Haridas S."/>
            <person name="Grigoriev I.V."/>
            <person name="Santelli C.M."/>
            <person name="Hansel C.M."/>
        </authorList>
    </citation>
    <scope>NUCLEOTIDE SEQUENCE [LARGE SCALE GENOMIC DNA]</scope>
    <source>
        <strain evidence="2 3">AP3s5-JAC2a</strain>
    </source>
</reference>
<dbReference type="OrthoDB" id="3799620at2759"/>